<dbReference type="Pfam" id="PF05970">
    <property type="entry name" value="PIF1"/>
    <property type="match status" value="1"/>
</dbReference>
<keyword evidence="12 15" id="KW-0413">Isomerase</keyword>
<dbReference type="EMBL" id="KN847566">
    <property type="protein sequence ID" value="KIW00204.1"/>
    <property type="molecule type" value="Genomic_DNA"/>
</dbReference>
<keyword evidence="13 15" id="KW-0539">Nucleus</keyword>
<dbReference type="GeneID" id="27316217"/>
<evidence type="ECO:0000256" key="4">
    <source>
        <dbReference type="ARBA" id="ARBA00022763"/>
    </source>
</evidence>
<evidence type="ECO:0000256" key="2">
    <source>
        <dbReference type="ARBA" id="ARBA00004604"/>
    </source>
</evidence>
<proteinExistence type="inferred from homology"/>
<keyword evidence="20" id="KW-1185">Reference proteome</keyword>
<accession>A0A0D2AM31</accession>
<feature type="binding site" evidence="15">
    <location>
        <begin position="665"/>
        <end position="672"/>
    </location>
    <ligand>
        <name>ATP</name>
        <dbReference type="ChEBI" id="CHEBI:30616"/>
    </ligand>
</feature>
<evidence type="ECO:0000256" key="6">
    <source>
        <dbReference type="ARBA" id="ARBA00022806"/>
    </source>
</evidence>
<dbReference type="FunFam" id="3.40.50.300:FF:001226">
    <property type="entry name" value="ATP-dependent DNA helicase PIF1"/>
    <property type="match status" value="1"/>
</dbReference>
<dbReference type="RefSeq" id="XP_016210073.1">
    <property type="nucleotide sequence ID" value="XM_016362108.1"/>
</dbReference>
<keyword evidence="6 15" id="KW-0347">Helicase</keyword>
<dbReference type="InterPro" id="IPR048293">
    <property type="entry name" value="PIF1_RRM3_pfh1"/>
</dbReference>
<feature type="domain" description="AAA+ ATPase" evidence="18">
    <location>
        <begin position="657"/>
        <end position="815"/>
    </location>
</feature>
<dbReference type="SMART" id="SM00382">
    <property type="entry name" value="AAA"/>
    <property type="match status" value="1"/>
</dbReference>
<evidence type="ECO:0000256" key="11">
    <source>
        <dbReference type="ARBA" id="ARBA00023204"/>
    </source>
</evidence>
<keyword evidence="10 15" id="KW-0233">DNA recombination</keyword>
<feature type="compositionally biased region" description="Polar residues" evidence="16">
    <location>
        <begin position="422"/>
        <end position="484"/>
    </location>
</feature>
<dbReference type="GO" id="GO:0006281">
    <property type="term" value="P:DNA repair"/>
    <property type="evidence" value="ECO:0007669"/>
    <property type="project" value="UniProtKB-UniRule"/>
</dbReference>
<comment type="subcellular location">
    <subcellularLocation>
        <location evidence="2">Nucleus</location>
        <location evidence="2">Nucleolus</location>
    </subcellularLocation>
    <subcellularLocation>
        <location evidence="15">Nucleus</location>
    </subcellularLocation>
    <subcellularLocation>
        <location evidence="15">Mitochondrion</location>
    </subcellularLocation>
</comment>
<dbReference type="CDD" id="cd18037">
    <property type="entry name" value="DEXSc_Pif1_like"/>
    <property type="match status" value="1"/>
</dbReference>
<dbReference type="GO" id="GO:0005739">
    <property type="term" value="C:mitochondrion"/>
    <property type="evidence" value="ECO:0007669"/>
    <property type="project" value="UniProtKB-SubCell"/>
</dbReference>
<evidence type="ECO:0000256" key="3">
    <source>
        <dbReference type="ARBA" id="ARBA00022741"/>
    </source>
</evidence>
<dbReference type="AlphaFoldDB" id="A0A0D2AM31"/>
<dbReference type="GO" id="GO:0005524">
    <property type="term" value="F:ATP binding"/>
    <property type="evidence" value="ECO:0007669"/>
    <property type="project" value="UniProtKB-UniRule"/>
</dbReference>
<dbReference type="GO" id="GO:0043139">
    <property type="term" value="F:5'-3' DNA helicase activity"/>
    <property type="evidence" value="ECO:0007669"/>
    <property type="project" value="UniProtKB-UniRule"/>
</dbReference>
<dbReference type="CDD" id="cd18809">
    <property type="entry name" value="SF1_C_RecD"/>
    <property type="match status" value="1"/>
</dbReference>
<feature type="DNA-binding region" evidence="15">
    <location>
        <begin position="1076"/>
        <end position="1095"/>
    </location>
</feature>
<keyword evidence="5 15" id="KW-0378">Hydrolase</keyword>
<feature type="region of interest" description="Disordered" evidence="16">
    <location>
        <begin position="309"/>
        <end position="328"/>
    </location>
</feature>
<dbReference type="PANTHER" id="PTHR47642:SF5">
    <property type="entry name" value="ATP-DEPENDENT DNA HELICASE"/>
    <property type="match status" value="1"/>
</dbReference>
<evidence type="ECO:0000256" key="13">
    <source>
        <dbReference type="ARBA" id="ARBA00023242"/>
    </source>
</evidence>
<evidence type="ECO:0000256" key="12">
    <source>
        <dbReference type="ARBA" id="ARBA00023235"/>
    </source>
</evidence>
<dbReference type="OrthoDB" id="432234at2759"/>
<keyword evidence="17" id="KW-0472">Membrane</keyword>
<evidence type="ECO:0000256" key="1">
    <source>
        <dbReference type="ARBA" id="ARBA00001946"/>
    </source>
</evidence>
<keyword evidence="3 15" id="KW-0547">Nucleotide-binding</keyword>
<feature type="compositionally biased region" description="Polar residues" evidence="16">
    <location>
        <begin position="509"/>
        <end position="518"/>
    </location>
</feature>
<dbReference type="InterPro" id="IPR049163">
    <property type="entry name" value="Pif1-like_2B_dom"/>
</dbReference>
<feature type="compositionally biased region" description="Polar residues" evidence="16">
    <location>
        <begin position="318"/>
        <end position="327"/>
    </location>
</feature>
<comment type="catalytic activity">
    <reaction evidence="14 15">
        <text>ATP + H2O = ADP + phosphate + H(+)</text>
        <dbReference type="Rhea" id="RHEA:13065"/>
        <dbReference type="ChEBI" id="CHEBI:15377"/>
        <dbReference type="ChEBI" id="CHEBI:15378"/>
        <dbReference type="ChEBI" id="CHEBI:30616"/>
        <dbReference type="ChEBI" id="CHEBI:43474"/>
        <dbReference type="ChEBI" id="CHEBI:456216"/>
        <dbReference type="EC" id="5.6.2.3"/>
    </reaction>
</comment>
<feature type="region of interest" description="Disordered" evidence="16">
    <location>
        <begin position="561"/>
        <end position="629"/>
    </location>
</feature>
<evidence type="ECO:0000313" key="19">
    <source>
        <dbReference type="EMBL" id="KIW00204.1"/>
    </source>
</evidence>
<dbReference type="InParanoid" id="A0A0D2AM31"/>
<dbReference type="HAMAP" id="MF_03176">
    <property type="entry name" value="PIF1"/>
    <property type="match status" value="1"/>
</dbReference>
<dbReference type="EC" id="5.6.2.3" evidence="15"/>
<keyword evidence="7 15" id="KW-0067">ATP-binding</keyword>
<feature type="compositionally biased region" description="Polar residues" evidence="16">
    <location>
        <begin position="583"/>
        <end position="610"/>
    </location>
</feature>
<name>A0A0D2AM31_9PEZI</name>
<dbReference type="InterPro" id="IPR003593">
    <property type="entry name" value="AAA+_ATPase"/>
</dbReference>
<protein>
    <recommendedName>
        <fullName evidence="15">ATP-dependent DNA helicase PIF1</fullName>
        <ecNumber evidence="15">5.6.2.3</ecNumber>
    </recommendedName>
    <alternativeName>
        <fullName evidence="15">DNA 5'-3' helicase PIF1</fullName>
    </alternativeName>
    <alternativeName>
        <fullName evidence="15">DNA repair and recombination helicase PIF1</fullName>
    </alternativeName>
</protein>
<keyword evidence="8 15" id="KW-0238">DNA-binding</keyword>
<evidence type="ECO:0000256" key="16">
    <source>
        <dbReference type="SAM" id="MobiDB-lite"/>
    </source>
</evidence>
<dbReference type="PANTHER" id="PTHR47642">
    <property type="entry name" value="ATP-DEPENDENT DNA HELICASE"/>
    <property type="match status" value="1"/>
</dbReference>
<dbReference type="VEuPathDB" id="FungiDB:PV09_08244"/>
<evidence type="ECO:0000256" key="15">
    <source>
        <dbReference type="HAMAP-Rule" id="MF_03176"/>
    </source>
</evidence>
<dbReference type="SUPFAM" id="SSF52540">
    <property type="entry name" value="P-loop containing nucleoside triphosphate hydrolases"/>
    <property type="match status" value="2"/>
</dbReference>
<dbReference type="InterPro" id="IPR010285">
    <property type="entry name" value="DNA_helicase_pif1-like_DEAD"/>
</dbReference>
<evidence type="ECO:0000256" key="10">
    <source>
        <dbReference type="ARBA" id="ARBA00023172"/>
    </source>
</evidence>
<dbReference type="GO" id="GO:0005730">
    <property type="term" value="C:nucleolus"/>
    <property type="evidence" value="ECO:0007669"/>
    <property type="project" value="UniProtKB-SubCell"/>
</dbReference>
<evidence type="ECO:0000256" key="17">
    <source>
        <dbReference type="SAM" id="Phobius"/>
    </source>
</evidence>
<reference evidence="19 20" key="1">
    <citation type="submission" date="2015-01" db="EMBL/GenBank/DDBJ databases">
        <title>The Genome Sequence of Ochroconis gallopava CBS43764.</title>
        <authorList>
            <consortium name="The Broad Institute Genomics Platform"/>
            <person name="Cuomo C."/>
            <person name="de Hoog S."/>
            <person name="Gorbushina A."/>
            <person name="Stielow B."/>
            <person name="Teixiera M."/>
            <person name="Abouelleil A."/>
            <person name="Chapman S.B."/>
            <person name="Priest M."/>
            <person name="Young S.K."/>
            <person name="Wortman J."/>
            <person name="Nusbaum C."/>
            <person name="Birren B."/>
        </authorList>
    </citation>
    <scope>NUCLEOTIDE SEQUENCE [LARGE SCALE GENOMIC DNA]</scope>
    <source>
        <strain evidence="19 20">CBS 43764</strain>
    </source>
</reference>
<feature type="region of interest" description="Disordered" evidence="16">
    <location>
        <begin position="403"/>
        <end position="518"/>
    </location>
</feature>
<sequence length="1165" mass="128603">MQDQDRASSCRERRASHTQLWGLWQTEWGRSPEVSGITDHIFALRGYGTGPDENVERSVFWGPDNGTDIRNEQVNGLGRMIFEQHTDEGQRPLRCATRAHAPYTGELHFFLVNDNTVKGKGRCQPVGTSTANTFEKPTGVPSPMPANVVDDLFFIAFFFLPLGLLLYMLVASAEARGALWGLPVQVLRCLYTSLFVSTYTRSAAYTTRLEPSAIAGALQKGGGHNSYSRFRTSSTRTFPQSLPSAVLDDEMLKRELDRHNNTAAVANKRRATQLTFQSSAPLSSAQLTQKIITSSPPNATRPLGIGTGNVLHRPTLNRPISSSTSATGLKRSASGLAKALSFGDGFELPGEEVNSKCNPIVIDSPKKTSTGRCQGGTTDNGVGVYFDENDFDSDLDFDIEVEDPGRKGQVKYPELSPERTSARPTSRLNLSPSTNRKQESVSTSVWNTSFEQDQQAIPPSAQKTPGSNLRSTPASQQFPWSSSPLEHYNSKEQPKKMPLWDPNAVGAEDSQSCRQAEISSSKAAKATYRSDGRYQKAPAIATIDEEGMMDEEPRPVKRRTIPWAQKREGEEGEYPVSEGGETTPASRKSSTLPWNTSASAIKAQQKQLRQANKKLIKEHEPSPAERSAALTARKSKQLHTVFLSEEQKHVLDLVTEKKQSVFFTGSAGTGKSVLLREIISALRKKFAREPDRVAVTASTGLAACNIGGVTLHSFAGIGLGKEDVPTLCKKIRRNQKAKHRWMRTKVLIIDEVSMVDGELFDKLEEVARILRNNGRPFGGIQLVITGDFFQLPPVPEGNRAARFAFEAATWSTSIDHTIALHHVFRQKDPVFAGMLNEMREGRLRPESIARFRSLNRPITFEDSLEATELFPTRTEVDRANAQRMANLQGELHIYEARDGGSITDKAMRDKLLQNCMAPEVIQLKKGAQVMLIKNIDDTLVNGSLGKVIGFMNEATFDNYQQNEEAYYATQQNGADEAASRHNQPAELSDRKLRLAELAGGSSQAYPVVRFAIADGSTRDLLCQRESWKVELPNGEVQASRHQVPLILAWALSIHKAQGQTLERVKVDLGKVFEKGQAYVALSRATSMKGLQIVNFQPGKVMAHEKVRKFYENLTKIEKSGAKSGSKSEGHVRTGKESGPVAGTVEDENELVTGDRYLTDDFEFDV</sequence>
<comment type="function">
    <text evidence="15">DNA-dependent ATPase and 5'-3' DNA helicase required for the maintenance of both mitochondrial and nuclear genome stability.</text>
</comment>
<feature type="region of interest" description="Disordered" evidence="16">
    <location>
        <begin position="1120"/>
        <end position="1145"/>
    </location>
</feature>
<dbReference type="STRING" id="253628.A0A0D2AM31"/>
<keyword evidence="17" id="KW-0812">Transmembrane</keyword>
<keyword evidence="17" id="KW-1133">Transmembrane helix</keyword>
<evidence type="ECO:0000313" key="20">
    <source>
        <dbReference type="Proteomes" id="UP000053259"/>
    </source>
</evidence>
<evidence type="ECO:0000256" key="14">
    <source>
        <dbReference type="ARBA" id="ARBA00048954"/>
    </source>
</evidence>
<dbReference type="GO" id="GO:0003697">
    <property type="term" value="F:single-stranded DNA binding"/>
    <property type="evidence" value="ECO:0007669"/>
    <property type="project" value="UniProtKB-ARBA"/>
</dbReference>
<dbReference type="Pfam" id="PF21530">
    <property type="entry name" value="Pif1_2B_dom"/>
    <property type="match status" value="1"/>
</dbReference>
<dbReference type="GO" id="GO:0000723">
    <property type="term" value="P:telomere maintenance"/>
    <property type="evidence" value="ECO:0007669"/>
    <property type="project" value="InterPro"/>
</dbReference>
<comment type="cofactor">
    <cofactor evidence="1 15">
        <name>Mg(2+)</name>
        <dbReference type="ChEBI" id="CHEBI:18420"/>
    </cofactor>
</comment>
<gene>
    <name evidence="15" type="primary">PIF1</name>
    <name evidence="19" type="ORF">PV09_08244</name>
</gene>
<dbReference type="Proteomes" id="UP000053259">
    <property type="component" value="Unassembled WGS sequence"/>
</dbReference>
<comment type="similarity">
    <text evidence="15">Belongs to the helicase family. PIF1 subfamily.</text>
</comment>
<keyword evidence="4 15" id="KW-0227">DNA damage</keyword>
<evidence type="ECO:0000256" key="5">
    <source>
        <dbReference type="ARBA" id="ARBA00022801"/>
    </source>
</evidence>
<evidence type="ECO:0000259" key="18">
    <source>
        <dbReference type="SMART" id="SM00382"/>
    </source>
</evidence>
<keyword evidence="9 15" id="KW-0496">Mitochondrion</keyword>
<dbReference type="GO" id="GO:0006310">
    <property type="term" value="P:DNA recombination"/>
    <property type="evidence" value="ECO:0007669"/>
    <property type="project" value="UniProtKB-UniRule"/>
</dbReference>
<dbReference type="GO" id="GO:0016887">
    <property type="term" value="F:ATP hydrolysis activity"/>
    <property type="evidence" value="ECO:0007669"/>
    <property type="project" value="RHEA"/>
</dbReference>
<dbReference type="InterPro" id="IPR027417">
    <property type="entry name" value="P-loop_NTPase"/>
</dbReference>
<feature type="transmembrane region" description="Helical" evidence="17">
    <location>
        <begin position="152"/>
        <end position="170"/>
    </location>
</feature>
<keyword evidence="11 15" id="KW-0234">DNA repair</keyword>
<comment type="subunit">
    <text evidence="15">Monomer.</text>
</comment>
<evidence type="ECO:0000256" key="7">
    <source>
        <dbReference type="ARBA" id="ARBA00022840"/>
    </source>
</evidence>
<dbReference type="HOGENOM" id="CLU_001613_0_1_1"/>
<evidence type="ECO:0000256" key="9">
    <source>
        <dbReference type="ARBA" id="ARBA00023128"/>
    </source>
</evidence>
<dbReference type="InterPro" id="IPR051055">
    <property type="entry name" value="PIF1_helicase"/>
</dbReference>
<evidence type="ECO:0000256" key="8">
    <source>
        <dbReference type="ARBA" id="ARBA00023125"/>
    </source>
</evidence>
<feature type="compositionally biased region" description="Basic and acidic residues" evidence="16">
    <location>
        <begin position="1120"/>
        <end position="1135"/>
    </location>
</feature>
<organism evidence="19 20">
    <name type="scientific">Verruconis gallopava</name>
    <dbReference type="NCBI Taxonomy" id="253628"/>
    <lineage>
        <taxon>Eukaryota</taxon>
        <taxon>Fungi</taxon>
        <taxon>Dikarya</taxon>
        <taxon>Ascomycota</taxon>
        <taxon>Pezizomycotina</taxon>
        <taxon>Dothideomycetes</taxon>
        <taxon>Pleosporomycetidae</taxon>
        <taxon>Venturiales</taxon>
        <taxon>Sympoventuriaceae</taxon>
        <taxon>Verruconis</taxon>
    </lineage>
</organism>
<dbReference type="Gene3D" id="3.40.50.300">
    <property type="entry name" value="P-loop containing nucleotide triphosphate hydrolases"/>
    <property type="match status" value="1"/>
</dbReference>